<evidence type="ECO:0008006" key="3">
    <source>
        <dbReference type="Google" id="ProtNLM"/>
    </source>
</evidence>
<comment type="caution">
    <text evidence="1">The sequence shown here is derived from an EMBL/GenBank/DDBJ whole genome shotgun (WGS) entry which is preliminary data.</text>
</comment>
<name>A0ABW9RJC1_9BACT</name>
<dbReference type="RefSeq" id="WP_155169891.1">
    <property type="nucleotide sequence ID" value="NZ_BAAAFL010000043.1"/>
</dbReference>
<proteinExistence type="predicted"/>
<evidence type="ECO:0000313" key="1">
    <source>
        <dbReference type="EMBL" id="MTI24167.1"/>
    </source>
</evidence>
<reference evidence="1 2" key="1">
    <citation type="submission" date="2019-02" db="EMBL/GenBank/DDBJ databases">
        <authorList>
            <person name="Goldberg S.R."/>
            <person name="Haltli B.A."/>
            <person name="Correa H."/>
            <person name="Russell K.G."/>
        </authorList>
    </citation>
    <scope>NUCLEOTIDE SEQUENCE [LARGE SCALE GENOMIC DNA]</scope>
    <source>
        <strain evidence="1 2">JCM 16186</strain>
    </source>
</reference>
<accession>A0ABW9RJC1</accession>
<gene>
    <name evidence="1" type="ORF">E1163_04330</name>
</gene>
<protein>
    <recommendedName>
        <fullName evidence="3">Tetratricopeptide repeat protein</fullName>
    </recommendedName>
</protein>
<organism evidence="1 2">
    <name type="scientific">Fulvivirga kasyanovii</name>
    <dbReference type="NCBI Taxonomy" id="396812"/>
    <lineage>
        <taxon>Bacteria</taxon>
        <taxon>Pseudomonadati</taxon>
        <taxon>Bacteroidota</taxon>
        <taxon>Cytophagia</taxon>
        <taxon>Cytophagales</taxon>
        <taxon>Fulvivirgaceae</taxon>
        <taxon>Fulvivirga</taxon>
    </lineage>
</organism>
<sequence>MKNLAVIILIFFVSGTWLTGHAQSLDEIKNIRNELFYTDFNFNKCEKYYNYIVSLKDKSPLVQAYQAAAESLMAKHAWNPLSKFSYLKNAQELLNNAVDADKDNPEIRFLRLYIQRSIPSYMGMSNDIAEDKAAILTHLDKLNVEELGRDIASYIATYMTAPDLTTDLEASLIKKKLEVN</sequence>
<keyword evidence="2" id="KW-1185">Reference proteome</keyword>
<dbReference type="EMBL" id="SMLW01000376">
    <property type="protein sequence ID" value="MTI24167.1"/>
    <property type="molecule type" value="Genomic_DNA"/>
</dbReference>
<dbReference type="Proteomes" id="UP000798808">
    <property type="component" value="Unassembled WGS sequence"/>
</dbReference>
<evidence type="ECO:0000313" key="2">
    <source>
        <dbReference type="Proteomes" id="UP000798808"/>
    </source>
</evidence>